<feature type="compositionally biased region" description="Low complexity" evidence="1">
    <location>
        <begin position="99"/>
        <end position="110"/>
    </location>
</feature>
<dbReference type="Gramene" id="Ma09_t06390.1">
    <property type="protein sequence ID" value="Ma09_p06390.1"/>
    <property type="gene ID" value="Ma09_g06390"/>
</dbReference>
<reference evidence="3" key="2">
    <citation type="submission" date="2021-05" db="UniProtKB">
        <authorList>
            <consortium name="EnsemblPlants"/>
        </authorList>
    </citation>
    <scope>IDENTIFICATION</scope>
    <source>
        <strain evidence="3">subsp. malaccensis</strain>
    </source>
</reference>
<name>A0A804KGL5_MUSAM</name>
<evidence type="ECO:0000256" key="1">
    <source>
        <dbReference type="SAM" id="MobiDB-lite"/>
    </source>
</evidence>
<evidence type="ECO:0000313" key="2">
    <source>
        <dbReference type="EMBL" id="CAG1834368.1"/>
    </source>
</evidence>
<dbReference type="EnsemblPlants" id="Ma09_t06390.1">
    <property type="protein sequence ID" value="Ma09_p06390.1"/>
    <property type="gene ID" value="Ma09_g06390"/>
</dbReference>
<evidence type="ECO:0000313" key="4">
    <source>
        <dbReference type="Proteomes" id="UP000012960"/>
    </source>
</evidence>
<dbReference type="EMBL" id="HG996474">
    <property type="protein sequence ID" value="CAG1834368.1"/>
    <property type="molecule type" value="Genomic_DNA"/>
</dbReference>
<dbReference type="Proteomes" id="UP000012960">
    <property type="component" value="Unplaced"/>
</dbReference>
<dbReference type="AlphaFoldDB" id="A0A804KGL5"/>
<organism evidence="3 4">
    <name type="scientific">Musa acuminata subsp. malaccensis</name>
    <name type="common">Wild banana</name>
    <name type="synonym">Musa malaccensis</name>
    <dbReference type="NCBI Taxonomy" id="214687"/>
    <lineage>
        <taxon>Eukaryota</taxon>
        <taxon>Viridiplantae</taxon>
        <taxon>Streptophyta</taxon>
        <taxon>Embryophyta</taxon>
        <taxon>Tracheophyta</taxon>
        <taxon>Spermatophyta</taxon>
        <taxon>Magnoliopsida</taxon>
        <taxon>Liliopsida</taxon>
        <taxon>Zingiberales</taxon>
        <taxon>Musaceae</taxon>
        <taxon>Musa</taxon>
    </lineage>
</organism>
<evidence type="ECO:0000313" key="3">
    <source>
        <dbReference type="EnsemblPlants" id="Ma09_p06390.1"/>
    </source>
</evidence>
<dbReference type="InParanoid" id="A0A804KGL5"/>
<sequence>MVPLPQFSASAHFSPSLLAVPPPPTNHCSSRRLLTNIDRRRLIVELSRRRQLVQGVDIGNRRCGSPFLPPTECLARTLETPLEPPRSDVSRLDVPPDGSISISFASSSLS</sequence>
<protein>
    <submittedName>
        <fullName evidence="2">(wild Malaysian banana) hypothetical protein</fullName>
    </submittedName>
</protein>
<keyword evidence="4" id="KW-1185">Reference proteome</keyword>
<feature type="region of interest" description="Disordered" evidence="1">
    <location>
        <begin position="1"/>
        <end position="25"/>
    </location>
</feature>
<feature type="region of interest" description="Disordered" evidence="1">
    <location>
        <begin position="78"/>
        <end position="110"/>
    </location>
</feature>
<proteinExistence type="predicted"/>
<reference evidence="2" key="1">
    <citation type="submission" date="2021-03" db="EMBL/GenBank/DDBJ databases">
        <authorList>
            <consortium name="Genoscope - CEA"/>
            <person name="William W."/>
        </authorList>
    </citation>
    <scope>NUCLEOTIDE SEQUENCE</scope>
    <source>
        <strain evidence="2">Doubled-haploid Pahang</strain>
    </source>
</reference>
<gene>
    <name evidence="2" type="ORF">GSMUA_224730.1</name>
</gene>
<accession>A0A804KGL5</accession>